<dbReference type="InterPro" id="IPR014718">
    <property type="entry name" value="GH-type_carb-bd"/>
</dbReference>
<dbReference type="InterPro" id="IPR008928">
    <property type="entry name" value="6-hairpin_glycosidase_sf"/>
</dbReference>
<dbReference type="EMBL" id="BJYX01000036">
    <property type="protein sequence ID" value="GEO32110.1"/>
    <property type="molecule type" value="Genomic_DNA"/>
</dbReference>
<dbReference type="Pfam" id="PF07971">
    <property type="entry name" value="Glyco_hydro_92"/>
    <property type="match status" value="1"/>
</dbReference>
<keyword evidence="6" id="KW-1185">Reference proteome</keyword>
<evidence type="ECO:0000313" key="5">
    <source>
        <dbReference type="EMBL" id="GEO32110.1"/>
    </source>
</evidence>
<proteinExistence type="predicted"/>
<dbReference type="GO" id="GO:0005829">
    <property type="term" value="C:cytosol"/>
    <property type="evidence" value="ECO:0007669"/>
    <property type="project" value="TreeGrafter"/>
</dbReference>
<comment type="caution">
    <text evidence="5">The sequence shown here is derived from an EMBL/GenBank/DDBJ whole genome shotgun (WGS) entry which is preliminary data.</text>
</comment>
<dbReference type="InterPro" id="IPR012939">
    <property type="entry name" value="Glyco_hydro_92"/>
</dbReference>
<dbReference type="PANTHER" id="PTHR12143:SF39">
    <property type="entry name" value="SECRETED PROTEIN"/>
    <property type="match status" value="1"/>
</dbReference>
<dbReference type="PANTHER" id="PTHR12143">
    <property type="entry name" value="PEPTIDE N-GLYCANASE PNGASE -RELATED"/>
    <property type="match status" value="1"/>
</dbReference>
<dbReference type="GO" id="GO:0030246">
    <property type="term" value="F:carbohydrate binding"/>
    <property type="evidence" value="ECO:0007669"/>
    <property type="project" value="InterPro"/>
</dbReference>
<evidence type="ECO:0000313" key="6">
    <source>
        <dbReference type="Proteomes" id="UP000321534"/>
    </source>
</evidence>
<gene>
    <name evidence="5" type="ORF">TAE01_39200</name>
</gene>
<evidence type="ECO:0000256" key="1">
    <source>
        <dbReference type="SAM" id="MobiDB-lite"/>
    </source>
</evidence>
<evidence type="ECO:0000256" key="2">
    <source>
        <dbReference type="SAM" id="SignalP"/>
    </source>
</evidence>
<sequence>MHLSRPTGRWAVAVTAAALLTTSATGMASAGTSAGTGAGSDHRAVPPQHRSVLPLTQYVNPFIGTSAATTSGYAGNNNPGAKVPFGFTDFGPDMPRTNFNGSGGYLNPPDATTGKINFFSLTHLNGVGCPGQGAVGMMPASTPTAVASSSSGVPTGVPFHTATESATPGYYGVTLDNRVKVDLTATTRTGMARFTYPDAGSGYFSIDTRLNGNSNRSTEAGKLTPDHVSLDVSKDGRVLSGQTVAPAFCTPYGTPWNSPVYFYAEFDRPLVKSTEGAVNSPKDGAALLHYSLPAHDPTLTMRVGISAVSVANAKLNLHTENRSSGFEQTRKAADSAWNTRLNTIQVDRAADASRLTPTERARLVKFYTALYRVFGSPTVYSDVNGDFRSMGAERPYPTGVDTTGGIAPRRTANVADYSYVKPGGGKGGYTTHYSSFSLWDTYRSQAHLLALLAPKESSEMMQSLVVDAEQCGAFPHWVDASDDSTPMAGDNALPVLAGAYAFGAKDFDVTSAARLVKQSVFDPTSACNGNKSMTASEQYLRDGYYPSPEWSSSNIERYNSDRAAAAFLAAVPDSVRRDPKVAVTQSDLATLYDRAGWWRHIFDAANGTIATRAAPTTPGMPGALMPGTFHESTEPNYFWSFGYAWTDLIKAIGGKDQAVARLDRLFSIDSSLSTVPTAAQLNGGQDAETFYMGNEMGFNAPWAYNWAGAPASTQYIVQKLMDITFNAGRDGLPGNDDMGALSSWNVFAALGMYPTVASAPGLALSTPQFPAATVWLKNKPLRITTDGDASARPFIAGLTVGRTSHQSSWLPLCEVKGGGAMSFTLAARPTGWATAESLTPPSGPDADYTRSTAAGRPVDLPGRPGGR</sequence>
<dbReference type="InterPro" id="IPR041371">
    <property type="entry name" value="GH92_N"/>
</dbReference>
<feature type="chain" id="PRO_5039574775" description="Alpha-1,2-mannosidase" evidence="2">
    <location>
        <begin position="29"/>
        <end position="867"/>
    </location>
</feature>
<organism evidence="5 6">
    <name type="scientific">Terrabacter aerolatus</name>
    <dbReference type="NCBI Taxonomy" id="422442"/>
    <lineage>
        <taxon>Bacteria</taxon>
        <taxon>Bacillati</taxon>
        <taxon>Actinomycetota</taxon>
        <taxon>Actinomycetes</taxon>
        <taxon>Micrococcales</taxon>
        <taxon>Intrasporangiaceae</taxon>
        <taxon>Terrabacter</taxon>
    </lineage>
</organism>
<evidence type="ECO:0000259" key="4">
    <source>
        <dbReference type="Pfam" id="PF17678"/>
    </source>
</evidence>
<protein>
    <recommendedName>
        <fullName evidence="7">Alpha-1,2-mannosidase</fullName>
    </recommendedName>
</protein>
<feature type="domain" description="Glycosyl hydrolase family 92" evidence="3">
    <location>
        <begin position="312"/>
        <end position="826"/>
    </location>
</feature>
<reference evidence="5 6" key="1">
    <citation type="submission" date="2019-07" db="EMBL/GenBank/DDBJ databases">
        <title>Whole genome shotgun sequence of Terrabacter aerolatus NBRC 106305.</title>
        <authorList>
            <person name="Hosoyama A."/>
            <person name="Uohara A."/>
            <person name="Ohji S."/>
            <person name="Ichikawa N."/>
        </authorList>
    </citation>
    <scope>NUCLEOTIDE SEQUENCE [LARGE SCALE GENOMIC DNA]</scope>
    <source>
        <strain evidence="5 6">NBRC 106305</strain>
    </source>
</reference>
<dbReference type="Gene3D" id="1.20.1050.60">
    <property type="entry name" value="alpha-1,2-mannosidase"/>
    <property type="match status" value="1"/>
</dbReference>
<feature type="signal peptide" evidence="2">
    <location>
        <begin position="1"/>
        <end position="28"/>
    </location>
</feature>
<dbReference type="Pfam" id="PF17678">
    <property type="entry name" value="Glyco_hydro_92N"/>
    <property type="match status" value="1"/>
</dbReference>
<dbReference type="InterPro" id="IPR050883">
    <property type="entry name" value="PNGase"/>
</dbReference>
<accession>A0A512D7A4</accession>
<dbReference type="AlphaFoldDB" id="A0A512D7A4"/>
<dbReference type="Gene3D" id="1.20.1610.10">
    <property type="entry name" value="alpha-1,2-mannosidases domains"/>
    <property type="match status" value="1"/>
</dbReference>
<feature type="domain" description="Glycosyl hydrolase family 92 N-terminal" evidence="4">
    <location>
        <begin position="58"/>
        <end position="306"/>
    </location>
</feature>
<dbReference type="GO" id="GO:0005975">
    <property type="term" value="P:carbohydrate metabolic process"/>
    <property type="evidence" value="ECO:0007669"/>
    <property type="project" value="InterPro"/>
</dbReference>
<dbReference type="SUPFAM" id="SSF48208">
    <property type="entry name" value="Six-hairpin glycosidases"/>
    <property type="match status" value="1"/>
</dbReference>
<dbReference type="Proteomes" id="UP000321534">
    <property type="component" value="Unassembled WGS sequence"/>
</dbReference>
<dbReference type="Gene3D" id="3.30.2080.10">
    <property type="entry name" value="GH92 mannosidase domain"/>
    <property type="match status" value="1"/>
</dbReference>
<evidence type="ECO:0008006" key="7">
    <source>
        <dbReference type="Google" id="ProtNLM"/>
    </source>
</evidence>
<name>A0A512D7A4_9MICO</name>
<dbReference type="GO" id="GO:0000224">
    <property type="term" value="F:peptide-N4-(N-acetyl-beta-glucosaminyl)asparagine amidase activity"/>
    <property type="evidence" value="ECO:0007669"/>
    <property type="project" value="TreeGrafter"/>
</dbReference>
<dbReference type="GO" id="GO:0006516">
    <property type="term" value="P:glycoprotein catabolic process"/>
    <property type="evidence" value="ECO:0007669"/>
    <property type="project" value="TreeGrafter"/>
</dbReference>
<feature type="region of interest" description="Disordered" evidence="1">
    <location>
        <begin position="834"/>
        <end position="867"/>
    </location>
</feature>
<dbReference type="Gene3D" id="2.70.98.10">
    <property type="match status" value="1"/>
</dbReference>
<keyword evidence="2" id="KW-0732">Signal</keyword>
<evidence type="ECO:0000259" key="3">
    <source>
        <dbReference type="Pfam" id="PF07971"/>
    </source>
</evidence>